<name>A0AAE3FTP3_9EURY</name>
<dbReference type="PANTHER" id="PTHR42913">
    <property type="entry name" value="APOPTOSIS-INDUCING FACTOR 1"/>
    <property type="match status" value="1"/>
</dbReference>
<accession>A0AAE3FTP3</accession>
<keyword evidence="3" id="KW-0285">Flavoprotein</keyword>
<dbReference type="SUPFAM" id="SSF51905">
    <property type="entry name" value="FAD/NAD(P)-binding domain"/>
    <property type="match status" value="2"/>
</dbReference>
<dbReference type="PANTHER" id="PTHR42913:SF3">
    <property type="entry name" value="64 KDA MITOCHONDRIAL NADH DEHYDROGENASE (EUROFUNG)"/>
    <property type="match status" value="1"/>
</dbReference>
<evidence type="ECO:0000313" key="7">
    <source>
        <dbReference type="EMBL" id="MCL9814935.1"/>
    </source>
</evidence>
<keyword evidence="8" id="KW-1185">Reference proteome</keyword>
<dbReference type="GO" id="GO:0019646">
    <property type="term" value="P:aerobic electron transport chain"/>
    <property type="evidence" value="ECO:0007669"/>
    <property type="project" value="TreeGrafter"/>
</dbReference>
<reference evidence="7 8" key="1">
    <citation type="journal article" date="2022" name="Syst. Appl. Microbiol.">
        <title>Natronocalculus amylovorans gen. nov., sp. nov., and Natranaeroarchaeum aerophilus sp. nov., dominant culturable amylolytic natronoarchaea from hypersaline soda lakes in southwestern Siberia.</title>
        <authorList>
            <person name="Sorokin D.Y."/>
            <person name="Elcheninov A.G."/>
            <person name="Khizhniak T.V."/>
            <person name="Koenen M."/>
            <person name="Bale N.J."/>
            <person name="Damste J.S.S."/>
            <person name="Kublanov I.V."/>
        </authorList>
    </citation>
    <scope>NUCLEOTIDE SEQUENCE [LARGE SCALE GENOMIC DNA]</scope>
    <source>
        <strain evidence="7 8">AArc-St1-1</strain>
    </source>
</reference>
<evidence type="ECO:0000259" key="6">
    <source>
        <dbReference type="Pfam" id="PF07992"/>
    </source>
</evidence>
<gene>
    <name evidence="7" type="ORF">AArcSt11_14850</name>
</gene>
<evidence type="ECO:0000256" key="2">
    <source>
        <dbReference type="ARBA" id="ARBA00005272"/>
    </source>
</evidence>
<organism evidence="7 8">
    <name type="scientific">Natranaeroarchaeum aerophilus</name>
    <dbReference type="NCBI Taxonomy" id="2917711"/>
    <lineage>
        <taxon>Archaea</taxon>
        <taxon>Methanobacteriati</taxon>
        <taxon>Methanobacteriota</taxon>
        <taxon>Stenosarchaea group</taxon>
        <taxon>Halobacteria</taxon>
        <taxon>Halobacteriales</taxon>
        <taxon>Natronoarchaeaceae</taxon>
        <taxon>Natranaeroarchaeum</taxon>
    </lineage>
</organism>
<comment type="similarity">
    <text evidence="2">Belongs to the NADH dehydrogenase family.</text>
</comment>
<dbReference type="AlphaFoldDB" id="A0AAE3FTP3"/>
<keyword evidence="4" id="KW-0274">FAD</keyword>
<keyword evidence="5" id="KW-0560">Oxidoreductase</keyword>
<evidence type="ECO:0000256" key="5">
    <source>
        <dbReference type="ARBA" id="ARBA00023002"/>
    </source>
</evidence>
<sequence>MNVLVLGGGYAGVALTQRLEDRLPHDVDIRLIDDTGEHLVQQELHRVIRKPELAEEISIPLDDLVDRATVETATVTGIDVDAKIVELDGERTLEYDYAGIALGAETAHYGIPGLDANSHPVKRLSDAQMIRERFLDILDRTDGRVVVGGAGLSGIQVSGELAALARTVGGADGIPDLQLLEMRDRVAPNFRESFSTAIERALDEQGVTVRTGATVAGVSEDTITLASGEDIEYDLLVWTGGLQGPDALGGDRPDVRSTLELGDGTFVLGDTARVVDDDGETVPASAQAAVREANPVADSIARAIEHDRGGGGLFDPRPERFTFDSPGWVVSVGDDAVAQLGPTVVTGRAAATAKATIGASYLTTIGRVREAVDLVNSELGPEREC</sequence>
<evidence type="ECO:0000256" key="4">
    <source>
        <dbReference type="ARBA" id="ARBA00022827"/>
    </source>
</evidence>
<comment type="cofactor">
    <cofactor evidence="1">
        <name>FAD</name>
        <dbReference type="ChEBI" id="CHEBI:57692"/>
    </cofactor>
</comment>
<evidence type="ECO:0000256" key="3">
    <source>
        <dbReference type="ARBA" id="ARBA00022630"/>
    </source>
</evidence>
<dbReference type="RefSeq" id="WP_250598235.1">
    <property type="nucleotide sequence ID" value="NZ_JAKRVY010000010.1"/>
</dbReference>
<proteinExistence type="inferred from homology"/>
<protein>
    <submittedName>
        <fullName evidence="7">FAD-dependent oxidoreductase</fullName>
    </submittedName>
</protein>
<dbReference type="InterPro" id="IPR051169">
    <property type="entry name" value="NADH-Q_oxidoreductase"/>
</dbReference>
<dbReference type="Proteomes" id="UP001202674">
    <property type="component" value="Unassembled WGS sequence"/>
</dbReference>
<evidence type="ECO:0000313" key="8">
    <source>
        <dbReference type="Proteomes" id="UP001202674"/>
    </source>
</evidence>
<dbReference type="Gene3D" id="3.50.50.100">
    <property type="match status" value="1"/>
</dbReference>
<dbReference type="Pfam" id="PF07992">
    <property type="entry name" value="Pyr_redox_2"/>
    <property type="match status" value="1"/>
</dbReference>
<dbReference type="GO" id="GO:0003955">
    <property type="term" value="F:NAD(P)H dehydrogenase (quinone) activity"/>
    <property type="evidence" value="ECO:0007669"/>
    <property type="project" value="TreeGrafter"/>
</dbReference>
<dbReference type="InterPro" id="IPR023753">
    <property type="entry name" value="FAD/NAD-binding_dom"/>
</dbReference>
<evidence type="ECO:0000256" key="1">
    <source>
        <dbReference type="ARBA" id="ARBA00001974"/>
    </source>
</evidence>
<dbReference type="EMBL" id="JAKRVY010000010">
    <property type="protein sequence ID" value="MCL9814935.1"/>
    <property type="molecule type" value="Genomic_DNA"/>
</dbReference>
<feature type="domain" description="FAD/NAD(P)-binding" evidence="6">
    <location>
        <begin position="1"/>
        <end position="292"/>
    </location>
</feature>
<comment type="caution">
    <text evidence="7">The sequence shown here is derived from an EMBL/GenBank/DDBJ whole genome shotgun (WGS) entry which is preliminary data.</text>
</comment>
<dbReference type="InterPro" id="IPR036188">
    <property type="entry name" value="FAD/NAD-bd_sf"/>
</dbReference>